<protein>
    <submittedName>
        <fullName evidence="1">Uncharacterized protein</fullName>
    </submittedName>
</protein>
<proteinExistence type="predicted"/>
<accession>A0A0C2RWF9</accession>
<keyword evidence="2" id="KW-1185">Reference proteome</keyword>
<sequence length="39" mass="4738">MYDPIILKIYKQTNLNGREFRNNVKKQPVNIGYFLLTFF</sequence>
<name>A0A0C2RWF9_9BACL</name>
<dbReference type="Proteomes" id="UP000031972">
    <property type="component" value="Unassembled WGS sequence"/>
</dbReference>
<dbReference type="AlphaFoldDB" id="A0A0C2RWF9"/>
<organism evidence="1 2">
    <name type="scientific">Jeotgalibacillus campisalis</name>
    <dbReference type="NCBI Taxonomy" id="220754"/>
    <lineage>
        <taxon>Bacteria</taxon>
        <taxon>Bacillati</taxon>
        <taxon>Bacillota</taxon>
        <taxon>Bacilli</taxon>
        <taxon>Bacillales</taxon>
        <taxon>Caryophanaceae</taxon>
        <taxon>Jeotgalibacillus</taxon>
    </lineage>
</organism>
<reference evidence="1 2" key="1">
    <citation type="submission" date="2015-01" db="EMBL/GenBank/DDBJ databases">
        <title>Jeotgalibacillus campisalis genome sequencing.</title>
        <authorList>
            <person name="Goh K.M."/>
            <person name="Chan K.-G."/>
            <person name="Yaakop A.S."/>
            <person name="Ee R."/>
            <person name="Gan H.M."/>
            <person name="Chan C.S."/>
        </authorList>
    </citation>
    <scope>NUCLEOTIDE SEQUENCE [LARGE SCALE GENOMIC DNA]</scope>
    <source>
        <strain evidence="1 2">SF-57</strain>
    </source>
</reference>
<gene>
    <name evidence="1" type="ORF">KR50_27490</name>
</gene>
<dbReference type="EMBL" id="JXRR01000017">
    <property type="protein sequence ID" value="KIL46074.1"/>
    <property type="molecule type" value="Genomic_DNA"/>
</dbReference>
<evidence type="ECO:0000313" key="1">
    <source>
        <dbReference type="EMBL" id="KIL46074.1"/>
    </source>
</evidence>
<evidence type="ECO:0000313" key="2">
    <source>
        <dbReference type="Proteomes" id="UP000031972"/>
    </source>
</evidence>
<comment type="caution">
    <text evidence="1">The sequence shown here is derived from an EMBL/GenBank/DDBJ whole genome shotgun (WGS) entry which is preliminary data.</text>
</comment>